<dbReference type="Gene3D" id="3.40.50.300">
    <property type="entry name" value="P-loop containing nucleotide triphosphate hydrolases"/>
    <property type="match status" value="1"/>
</dbReference>
<name>A0AAN6PY39_9PEZI</name>
<dbReference type="CDD" id="cd03109">
    <property type="entry name" value="DTBS"/>
    <property type="match status" value="1"/>
</dbReference>
<dbReference type="GO" id="GO:0005524">
    <property type="term" value="F:ATP binding"/>
    <property type="evidence" value="ECO:0007669"/>
    <property type="project" value="InterPro"/>
</dbReference>
<feature type="region of interest" description="Disordered" evidence="4">
    <location>
        <begin position="310"/>
        <end position="347"/>
    </location>
</feature>
<accession>A0AAN6PY39</accession>
<evidence type="ECO:0000256" key="2">
    <source>
        <dbReference type="ARBA" id="ARBA00022576"/>
    </source>
</evidence>
<dbReference type="AlphaFoldDB" id="A0AAN6PY39"/>
<dbReference type="Proteomes" id="UP001305647">
    <property type="component" value="Unassembled WGS sequence"/>
</dbReference>
<evidence type="ECO:0000256" key="4">
    <source>
        <dbReference type="SAM" id="MobiDB-lite"/>
    </source>
</evidence>
<feature type="region of interest" description="Disordered" evidence="4">
    <location>
        <begin position="411"/>
        <end position="431"/>
    </location>
</feature>
<comment type="caution">
    <text evidence="5">The sequence shown here is derived from an EMBL/GenBank/DDBJ whole genome shotgun (WGS) entry which is preliminary data.</text>
</comment>
<dbReference type="GO" id="GO:0004015">
    <property type="term" value="F:adenosylmethionine-8-amino-7-oxononanoate transaminase activity"/>
    <property type="evidence" value="ECO:0007669"/>
    <property type="project" value="TreeGrafter"/>
</dbReference>
<dbReference type="PANTHER" id="PTHR42684:SF3">
    <property type="entry name" value="ADENOSYLMETHIONINE-8-AMINO-7-OXONONANOATE AMINOTRANSFERASE"/>
    <property type="match status" value="1"/>
</dbReference>
<dbReference type="PROSITE" id="PS00600">
    <property type="entry name" value="AA_TRANSFER_CLASS_3"/>
    <property type="match status" value="1"/>
</dbReference>
<sequence length="874" mass="95023">MLRIPSPTGSLLWRSLRTYQIYGANTDVGKTIFTTLLCKTARRHWRNEETVFLKPVSTGAAEDADDRHIHRFAPGTVTKTLFQYDLAVSPHLAARRSNHAIPSDDALLAEISRFAAGQTSRDAGWLFVETAGGVHSPSPSGSTQADLYMPLRLPVVLVGDSKLGGISQTISAFESLRMRGYDVETVLLFRETQYQNHVYLAEYFRERHGIPVRTLPAPPKSVDDPRADALLMERYYSSSREPSLGAAREEEDVLHSILLHLDARHQSRLARLDSMATAASNKIWYPFTQQRHLPTSQILVIDSARGDYFQTLASPSPSPSDSPAAGPSPPQPPQLPPTISSATAPPVLQPSFDGSASWWTQGLGHANPSLTLAASYAAGRYGHVMFAEAVHEPALALAEALLDGMAASAACRSSSGGSGGGDDATDNNTTRRRRRLSRVFFSDNGSTGVEVAVKMALRAARVRYGYGYGYGEGEAEGERGLGVLGLQGSYHGDTIGAMDCSPPGVFNEKVEWYRGRGFWLGYPVVECRGGRWVVSGFPEGTAREEAEYPSLSAVFDVEAREARGEGRAYEEFIRRSLEELVARGRRFGALMIEPVVLGAGGMLMVDPLFQRTLVKVVRQSAALFSRNGTIDPSAVDEDKTAWTGLPVIFDEVFTGLYRLGRFSAASFLGVDADISVHAKLLTGGLVPLSVTLASESIFRSFESDDKSDALLHGHSYTAHPIGCQVALESIREMQRMEARGDWARDAGGAKKKQDVPSVRDLVWSVWSPDFVLWVSQLPASFVGGVWALGSVLTIRLASVDGSQGYKGSAARAVRDALLEGRTGVDEPQWNVHSRVLGNTLYLMAGQKTTPESVRRVQDLLRGALLRVQGPGQQT</sequence>
<dbReference type="Gene3D" id="3.40.640.10">
    <property type="entry name" value="Type I PLP-dependent aspartate aminotransferase-like (Major domain)"/>
    <property type="match status" value="1"/>
</dbReference>
<dbReference type="Pfam" id="PF13500">
    <property type="entry name" value="AAA_26"/>
    <property type="match status" value="1"/>
</dbReference>
<keyword evidence="6" id="KW-1185">Reference proteome</keyword>
<evidence type="ECO:0000313" key="6">
    <source>
        <dbReference type="Proteomes" id="UP001305647"/>
    </source>
</evidence>
<dbReference type="InterPro" id="IPR005814">
    <property type="entry name" value="Aminotrans_3"/>
</dbReference>
<evidence type="ECO:0000256" key="3">
    <source>
        <dbReference type="ARBA" id="ARBA00022679"/>
    </source>
</evidence>
<dbReference type="EMBL" id="MU863643">
    <property type="protein sequence ID" value="KAK4100095.1"/>
    <property type="molecule type" value="Genomic_DNA"/>
</dbReference>
<dbReference type="GO" id="GO:0030170">
    <property type="term" value="F:pyridoxal phosphate binding"/>
    <property type="evidence" value="ECO:0007669"/>
    <property type="project" value="InterPro"/>
</dbReference>
<evidence type="ECO:0000313" key="5">
    <source>
        <dbReference type="EMBL" id="KAK4100095.1"/>
    </source>
</evidence>
<reference evidence="5" key="2">
    <citation type="submission" date="2023-05" db="EMBL/GenBank/DDBJ databases">
        <authorList>
            <consortium name="Lawrence Berkeley National Laboratory"/>
            <person name="Steindorff A."/>
            <person name="Hensen N."/>
            <person name="Bonometti L."/>
            <person name="Westerberg I."/>
            <person name="Brannstrom I.O."/>
            <person name="Guillou S."/>
            <person name="Cros-Aarteil S."/>
            <person name="Calhoun S."/>
            <person name="Haridas S."/>
            <person name="Kuo A."/>
            <person name="Mondo S."/>
            <person name="Pangilinan J."/>
            <person name="Riley R."/>
            <person name="Labutti K."/>
            <person name="Andreopoulos B."/>
            <person name="Lipzen A."/>
            <person name="Chen C."/>
            <person name="Yanf M."/>
            <person name="Daum C."/>
            <person name="Ng V."/>
            <person name="Clum A."/>
            <person name="Ohm R."/>
            <person name="Martin F."/>
            <person name="Silar P."/>
            <person name="Natvig D."/>
            <person name="Lalanne C."/>
            <person name="Gautier V."/>
            <person name="Ament-Velasquez S.L."/>
            <person name="Kruys A."/>
            <person name="Hutchinson M.I."/>
            <person name="Powell A.J."/>
            <person name="Barry K."/>
            <person name="Miller A.N."/>
            <person name="Grigoriev I.V."/>
            <person name="Debuchy R."/>
            <person name="Gladieux P."/>
            <person name="Thoren M.H."/>
            <person name="Johannesson H."/>
        </authorList>
    </citation>
    <scope>NUCLEOTIDE SEQUENCE</scope>
    <source>
        <strain evidence="5">CBS 757.83</strain>
    </source>
</reference>
<dbReference type="HAMAP" id="MF_00336">
    <property type="entry name" value="BioD"/>
    <property type="match status" value="1"/>
</dbReference>
<dbReference type="InterPro" id="IPR015424">
    <property type="entry name" value="PyrdxlP-dep_Trfase"/>
</dbReference>
<comment type="subcellular location">
    <subcellularLocation>
        <location evidence="1">Mitochondrion</location>
    </subcellularLocation>
</comment>
<dbReference type="SUPFAM" id="SSF53383">
    <property type="entry name" value="PLP-dependent transferases"/>
    <property type="match status" value="1"/>
</dbReference>
<dbReference type="GO" id="GO:0000287">
    <property type="term" value="F:magnesium ion binding"/>
    <property type="evidence" value="ECO:0007669"/>
    <property type="project" value="InterPro"/>
</dbReference>
<evidence type="ECO:0000256" key="1">
    <source>
        <dbReference type="ARBA" id="ARBA00004173"/>
    </source>
</evidence>
<keyword evidence="3 5" id="KW-0808">Transferase</keyword>
<dbReference type="GO" id="GO:0009102">
    <property type="term" value="P:biotin biosynthetic process"/>
    <property type="evidence" value="ECO:0007669"/>
    <property type="project" value="InterPro"/>
</dbReference>
<protein>
    <submittedName>
        <fullName evidence="5">PLP-dependent transferase</fullName>
    </submittedName>
</protein>
<dbReference type="GO" id="GO:0005739">
    <property type="term" value="C:mitochondrion"/>
    <property type="evidence" value="ECO:0007669"/>
    <property type="project" value="UniProtKB-SubCell"/>
</dbReference>
<dbReference type="Pfam" id="PF00202">
    <property type="entry name" value="Aminotran_3"/>
    <property type="match status" value="2"/>
</dbReference>
<dbReference type="GO" id="GO:0004141">
    <property type="term" value="F:dethiobiotin synthase activity"/>
    <property type="evidence" value="ECO:0007669"/>
    <property type="project" value="InterPro"/>
</dbReference>
<proteinExistence type="inferred from homology"/>
<dbReference type="InterPro" id="IPR015421">
    <property type="entry name" value="PyrdxlP-dep_Trfase_major"/>
</dbReference>
<dbReference type="InterPro" id="IPR004472">
    <property type="entry name" value="DTB_synth_BioD"/>
</dbReference>
<dbReference type="PROSITE" id="PS00221">
    <property type="entry name" value="MIP"/>
    <property type="match status" value="1"/>
</dbReference>
<organism evidence="5 6">
    <name type="scientific">Parathielavia hyrcaniae</name>
    <dbReference type="NCBI Taxonomy" id="113614"/>
    <lineage>
        <taxon>Eukaryota</taxon>
        <taxon>Fungi</taxon>
        <taxon>Dikarya</taxon>
        <taxon>Ascomycota</taxon>
        <taxon>Pezizomycotina</taxon>
        <taxon>Sordariomycetes</taxon>
        <taxon>Sordariomycetidae</taxon>
        <taxon>Sordariales</taxon>
        <taxon>Chaetomiaceae</taxon>
        <taxon>Parathielavia</taxon>
    </lineage>
</organism>
<feature type="compositionally biased region" description="Pro residues" evidence="4">
    <location>
        <begin position="316"/>
        <end position="336"/>
    </location>
</feature>
<keyword evidence="2" id="KW-0032">Aminotransferase</keyword>
<gene>
    <name evidence="5" type="ORF">N658DRAFT_428325</name>
</gene>
<dbReference type="InterPro" id="IPR027417">
    <property type="entry name" value="P-loop_NTPase"/>
</dbReference>
<dbReference type="PANTHER" id="PTHR42684">
    <property type="entry name" value="ADENOSYLMETHIONINE-8-AMINO-7-OXONONANOATE AMINOTRANSFERASE"/>
    <property type="match status" value="1"/>
</dbReference>
<dbReference type="SUPFAM" id="SSF52540">
    <property type="entry name" value="P-loop containing nucleoside triphosphate hydrolases"/>
    <property type="match status" value="1"/>
</dbReference>
<reference evidence="5" key="1">
    <citation type="journal article" date="2023" name="Mol. Phylogenet. Evol.">
        <title>Genome-scale phylogeny and comparative genomics of the fungal order Sordariales.</title>
        <authorList>
            <person name="Hensen N."/>
            <person name="Bonometti L."/>
            <person name="Westerberg I."/>
            <person name="Brannstrom I.O."/>
            <person name="Guillou S."/>
            <person name="Cros-Aarteil S."/>
            <person name="Calhoun S."/>
            <person name="Haridas S."/>
            <person name="Kuo A."/>
            <person name="Mondo S."/>
            <person name="Pangilinan J."/>
            <person name="Riley R."/>
            <person name="LaButti K."/>
            <person name="Andreopoulos B."/>
            <person name="Lipzen A."/>
            <person name="Chen C."/>
            <person name="Yan M."/>
            <person name="Daum C."/>
            <person name="Ng V."/>
            <person name="Clum A."/>
            <person name="Steindorff A."/>
            <person name="Ohm R.A."/>
            <person name="Martin F."/>
            <person name="Silar P."/>
            <person name="Natvig D.O."/>
            <person name="Lalanne C."/>
            <person name="Gautier V."/>
            <person name="Ament-Velasquez S.L."/>
            <person name="Kruys A."/>
            <person name="Hutchinson M.I."/>
            <person name="Powell A.J."/>
            <person name="Barry K."/>
            <person name="Miller A.N."/>
            <person name="Grigoriev I.V."/>
            <person name="Debuchy R."/>
            <person name="Gladieux P."/>
            <person name="Hiltunen Thoren M."/>
            <person name="Johannesson H."/>
        </authorList>
    </citation>
    <scope>NUCLEOTIDE SEQUENCE</scope>
    <source>
        <strain evidence="5">CBS 757.83</strain>
    </source>
</reference>
<dbReference type="InterPro" id="IPR022357">
    <property type="entry name" value="MIP_CS"/>
</dbReference>
<dbReference type="InterPro" id="IPR049704">
    <property type="entry name" value="Aminotrans_3_PPA_site"/>
</dbReference>